<sequence>MLAKGSGPHWHPSKTMRRRYMAEKMPTTYSIAVYILLHMLPTARIRPALYSITVYSVFTIFNRRCYLPRSIGLGKKDPFEHDEFWGRPYALSCFCPVV</sequence>
<evidence type="ECO:0000313" key="2">
    <source>
        <dbReference type="Proteomes" id="UP000024635"/>
    </source>
</evidence>
<dbReference type="EMBL" id="JARK01001354">
    <property type="protein sequence ID" value="EYC22010.1"/>
    <property type="molecule type" value="Genomic_DNA"/>
</dbReference>
<name>A0A016V3J4_9BILA</name>
<accession>A0A016V3J4</accession>
<dbReference type="Proteomes" id="UP000024635">
    <property type="component" value="Unassembled WGS sequence"/>
</dbReference>
<gene>
    <name evidence="1" type="primary">Acey_s0018.g3662</name>
    <name evidence="1" type="ORF">Y032_0018g3662</name>
</gene>
<dbReference type="AlphaFoldDB" id="A0A016V3J4"/>
<reference evidence="2" key="1">
    <citation type="journal article" date="2015" name="Nat. Genet.">
        <title>The genome and transcriptome of the zoonotic hookworm Ancylostoma ceylanicum identify infection-specific gene families.</title>
        <authorList>
            <person name="Schwarz E.M."/>
            <person name="Hu Y."/>
            <person name="Antoshechkin I."/>
            <person name="Miller M.M."/>
            <person name="Sternberg P.W."/>
            <person name="Aroian R.V."/>
        </authorList>
    </citation>
    <scope>NUCLEOTIDE SEQUENCE</scope>
    <source>
        <strain evidence="2">HY135</strain>
    </source>
</reference>
<evidence type="ECO:0000313" key="1">
    <source>
        <dbReference type="EMBL" id="EYC22010.1"/>
    </source>
</evidence>
<keyword evidence="2" id="KW-1185">Reference proteome</keyword>
<organism evidence="1 2">
    <name type="scientific">Ancylostoma ceylanicum</name>
    <dbReference type="NCBI Taxonomy" id="53326"/>
    <lineage>
        <taxon>Eukaryota</taxon>
        <taxon>Metazoa</taxon>
        <taxon>Ecdysozoa</taxon>
        <taxon>Nematoda</taxon>
        <taxon>Chromadorea</taxon>
        <taxon>Rhabditida</taxon>
        <taxon>Rhabditina</taxon>
        <taxon>Rhabditomorpha</taxon>
        <taxon>Strongyloidea</taxon>
        <taxon>Ancylostomatidae</taxon>
        <taxon>Ancylostomatinae</taxon>
        <taxon>Ancylostoma</taxon>
    </lineage>
</organism>
<protein>
    <submittedName>
        <fullName evidence="1">Uncharacterized protein</fullName>
    </submittedName>
</protein>
<comment type="caution">
    <text evidence="1">The sequence shown here is derived from an EMBL/GenBank/DDBJ whole genome shotgun (WGS) entry which is preliminary data.</text>
</comment>
<proteinExistence type="predicted"/>